<accession>A0A0K2UM69</accession>
<organism evidence="1">
    <name type="scientific">Lepeophtheirus salmonis</name>
    <name type="common">Salmon louse</name>
    <name type="synonym">Caligus salmonis</name>
    <dbReference type="NCBI Taxonomy" id="72036"/>
    <lineage>
        <taxon>Eukaryota</taxon>
        <taxon>Metazoa</taxon>
        <taxon>Ecdysozoa</taxon>
        <taxon>Arthropoda</taxon>
        <taxon>Crustacea</taxon>
        <taxon>Multicrustacea</taxon>
        <taxon>Hexanauplia</taxon>
        <taxon>Copepoda</taxon>
        <taxon>Siphonostomatoida</taxon>
        <taxon>Caligidae</taxon>
        <taxon>Lepeophtheirus</taxon>
    </lineage>
</organism>
<protein>
    <submittedName>
        <fullName evidence="1">Uncharacterized protein</fullName>
    </submittedName>
</protein>
<proteinExistence type="predicted"/>
<evidence type="ECO:0000313" key="1">
    <source>
        <dbReference type="EMBL" id="CDW39180.1"/>
    </source>
</evidence>
<name>A0A0K2UM69_LEPSM</name>
<feature type="non-terminal residue" evidence="1">
    <location>
        <position position="1"/>
    </location>
</feature>
<reference evidence="1" key="1">
    <citation type="submission" date="2014-05" db="EMBL/GenBank/DDBJ databases">
        <authorList>
            <person name="Chronopoulou M."/>
        </authorList>
    </citation>
    <scope>NUCLEOTIDE SEQUENCE</scope>
    <source>
        <tissue evidence="1">Whole organism</tissue>
    </source>
</reference>
<sequence>DEDNEWREILDRGLNAHLYRQIRQTICFSSGKYFPNSWASIFRNPDRRRRYFRHLIQFSIDYHFLILYNIE</sequence>
<dbReference type="AlphaFoldDB" id="A0A0K2UM69"/>
<dbReference type="EMBL" id="HACA01021819">
    <property type="protein sequence ID" value="CDW39180.1"/>
    <property type="molecule type" value="Transcribed_RNA"/>
</dbReference>